<dbReference type="Proteomes" id="UP000006056">
    <property type="component" value="Chromosome"/>
</dbReference>
<protein>
    <recommendedName>
        <fullName evidence="4">DUF1349 domain-containing protein</fullName>
    </recommendedName>
</protein>
<reference evidence="2 3" key="1">
    <citation type="submission" date="2012-06" db="EMBL/GenBank/DDBJ databases">
        <title>Complete genome of Terriglobus roseus DSM 18391.</title>
        <authorList>
            <consortium name="US DOE Joint Genome Institute (JGI-PGF)"/>
            <person name="Lucas S."/>
            <person name="Copeland A."/>
            <person name="Lapidus A."/>
            <person name="Glavina del Rio T."/>
            <person name="Dalin E."/>
            <person name="Tice H."/>
            <person name="Bruce D."/>
            <person name="Goodwin L."/>
            <person name="Pitluck S."/>
            <person name="Peters L."/>
            <person name="Mikhailova N."/>
            <person name="Munk A.C.C."/>
            <person name="Kyrpides N."/>
            <person name="Mavromatis K."/>
            <person name="Ivanova N."/>
            <person name="Brettin T."/>
            <person name="Detter J.C."/>
            <person name="Han C."/>
            <person name="Larimer F."/>
            <person name="Land M."/>
            <person name="Hauser L."/>
            <person name="Markowitz V."/>
            <person name="Cheng J.-F."/>
            <person name="Hugenholtz P."/>
            <person name="Woyke T."/>
            <person name="Wu D."/>
            <person name="Brambilla E."/>
            <person name="Klenk H.-P."/>
            <person name="Eisen J.A."/>
        </authorList>
    </citation>
    <scope>NUCLEOTIDE SEQUENCE [LARGE SCALE GENOMIC DNA]</scope>
    <source>
        <strain evidence="3">DSM 18391 / NRRL B-41598 / KBS 63</strain>
    </source>
</reference>
<dbReference type="eggNOG" id="COG3506">
    <property type="taxonomic scope" value="Bacteria"/>
</dbReference>
<dbReference type="Gene3D" id="2.60.120.200">
    <property type="match status" value="1"/>
</dbReference>
<dbReference type="PANTHER" id="PTHR35332:SF2">
    <property type="entry name" value="REGULATION OF ENOLASE PROTEIN 1"/>
    <property type="match status" value="1"/>
</dbReference>
<sequence length="192" mass="22043">MMAQTSSRHWNNPPQKSSDTADTLTETVPAGTDYWRVTHYGFIRDNGPFQYETRSGNFEAIVQIHGEYRELYHQAGLMIRLNEKNWIKTGIEFVNGHQNISAVVTREFSDWSVLPRTDSPSSIWMRLQRYNDTVQISYSLDGQKWSMLRLAYFPPTVPVQIGMVAAAPGKQPFQVRFDHFSISALNSPPKED</sequence>
<accession>I3ZEJ3</accession>
<name>I3ZEJ3_TERRK</name>
<dbReference type="Pfam" id="PF07081">
    <property type="entry name" value="DUF1349"/>
    <property type="match status" value="1"/>
</dbReference>
<dbReference type="KEGG" id="trs:Terro_1352"/>
<dbReference type="OrthoDB" id="9808724at2"/>
<dbReference type="HOGENOM" id="CLU_082825_0_0_0"/>
<dbReference type="PANTHER" id="PTHR35332">
    <property type="entry name" value="REGULATION OF ENOLASE PROTEIN 1"/>
    <property type="match status" value="1"/>
</dbReference>
<evidence type="ECO:0008006" key="4">
    <source>
        <dbReference type="Google" id="ProtNLM"/>
    </source>
</evidence>
<dbReference type="PIRSF" id="PIRSF022704">
    <property type="entry name" value="UCP022704"/>
    <property type="match status" value="1"/>
</dbReference>
<organism evidence="2 3">
    <name type="scientific">Terriglobus roseus (strain DSM 18391 / NRRL B-41598 / KBS 63)</name>
    <dbReference type="NCBI Taxonomy" id="926566"/>
    <lineage>
        <taxon>Bacteria</taxon>
        <taxon>Pseudomonadati</taxon>
        <taxon>Acidobacteriota</taxon>
        <taxon>Terriglobia</taxon>
        <taxon>Terriglobales</taxon>
        <taxon>Acidobacteriaceae</taxon>
        <taxon>Terriglobus</taxon>
    </lineage>
</organism>
<dbReference type="AlphaFoldDB" id="I3ZEJ3"/>
<evidence type="ECO:0000256" key="1">
    <source>
        <dbReference type="SAM" id="MobiDB-lite"/>
    </source>
</evidence>
<gene>
    <name evidence="2" type="ordered locus">Terro_1352</name>
</gene>
<dbReference type="InterPro" id="IPR015987">
    <property type="entry name" value="UCP022704"/>
</dbReference>
<feature type="region of interest" description="Disordered" evidence="1">
    <location>
        <begin position="1"/>
        <end position="23"/>
    </location>
</feature>
<dbReference type="SUPFAM" id="SSF49899">
    <property type="entry name" value="Concanavalin A-like lectins/glucanases"/>
    <property type="match status" value="1"/>
</dbReference>
<proteinExistence type="predicted"/>
<keyword evidence="3" id="KW-1185">Reference proteome</keyword>
<evidence type="ECO:0000313" key="2">
    <source>
        <dbReference type="EMBL" id="AFL87661.1"/>
    </source>
</evidence>
<evidence type="ECO:0000313" key="3">
    <source>
        <dbReference type="Proteomes" id="UP000006056"/>
    </source>
</evidence>
<dbReference type="PATRIC" id="fig|926566.3.peg.1335"/>
<dbReference type="EMBL" id="CP003379">
    <property type="protein sequence ID" value="AFL87661.1"/>
    <property type="molecule type" value="Genomic_DNA"/>
</dbReference>
<dbReference type="InterPro" id="IPR013320">
    <property type="entry name" value="ConA-like_dom_sf"/>
</dbReference>
<dbReference type="InterPro" id="IPR009784">
    <property type="entry name" value="DUF1349"/>
</dbReference>